<accession>A0AAW2CFU6</accession>
<evidence type="ECO:0000313" key="3">
    <source>
        <dbReference type="Proteomes" id="UP001459277"/>
    </source>
</evidence>
<reference evidence="2 3" key="1">
    <citation type="submission" date="2024-01" db="EMBL/GenBank/DDBJ databases">
        <title>A telomere-to-telomere, gap-free genome of sweet tea (Lithocarpus litseifolius).</title>
        <authorList>
            <person name="Zhou J."/>
        </authorList>
    </citation>
    <scope>NUCLEOTIDE SEQUENCE [LARGE SCALE GENOMIC DNA]</scope>
    <source>
        <strain evidence="2">Zhou-2022a</strain>
        <tissue evidence="2">Leaf</tissue>
    </source>
</reference>
<feature type="region of interest" description="Disordered" evidence="1">
    <location>
        <begin position="1"/>
        <end position="36"/>
    </location>
</feature>
<dbReference type="Proteomes" id="UP001459277">
    <property type="component" value="Unassembled WGS sequence"/>
</dbReference>
<comment type="caution">
    <text evidence="2">The sequence shown here is derived from an EMBL/GenBank/DDBJ whole genome shotgun (WGS) entry which is preliminary data.</text>
</comment>
<feature type="compositionally biased region" description="Basic and acidic residues" evidence="1">
    <location>
        <begin position="16"/>
        <end position="27"/>
    </location>
</feature>
<dbReference type="AlphaFoldDB" id="A0AAW2CFU6"/>
<gene>
    <name evidence="2" type="ORF">SO802_021805</name>
</gene>
<protein>
    <submittedName>
        <fullName evidence="2">Uncharacterized protein</fullName>
    </submittedName>
</protein>
<evidence type="ECO:0000256" key="1">
    <source>
        <dbReference type="SAM" id="MobiDB-lite"/>
    </source>
</evidence>
<name>A0AAW2CFU6_9ROSI</name>
<proteinExistence type="predicted"/>
<evidence type="ECO:0000313" key="2">
    <source>
        <dbReference type="EMBL" id="KAK9997119.1"/>
    </source>
</evidence>
<keyword evidence="3" id="KW-1185">Reference proteome</keyword>
<sequence>MGELNRVWSSSNPTIRTKESNEKDYKSKTSSPPNAISSSHVSSFSFNLYQLDPHTTLSFSFRISKNKNIAVPNFNLVNHQSLDKILQAEVFVHKDGQLRAAHLILEYTPLLSSFQAPKCQIKARDPRLHQISIAVPSFLVIDPILEGVPKVDLPFLRTAKEAATPSQPAIKEEEEVVDISESKDDFEVFNYLQSLEVPTEDPSHPLSAQASQIQEDFSILEEMVIQRKPRASLMEVMKSQIRSKVFEAAAQAKLSLIPTPQDPQEELTDKKRKREQKGKDVVEEH</sequence>
<feature type="region of interest" description="Disordered" evidence="1">
    <location>
        <begin position="253"/>
        <end position="285"/>
    </location>
</feature>
<organism evidence="2 3">
    <name type="scientific">Lithocarpus litseifolius</name>
    <dbReference type="NCBI Taxonomy" id="425828"/>
    <lineage>
        <taxon>Eukaryota</taxon>
        <taxon>Viridiplantae</taxon>
        <taxon>Streptophyta</taxon>
        <taxon>Embryophyta</taxon>
        <taxon>Tracheophyta</taxon>
        <taxon>Spermatophyta</taxon>
        <taxon>Magnoliopsida</taxon>
        <taxon>eudicotyledons</taxon>
        <taxon>Gunneridae</taxon>
        <taxon>Pentapetalae</taxon>
        <taxon>rosids</taxon>
        <taxon>fabids</taxon>
        <taxon>Fagales</taxon>
        <taxon>Fagaceae</taxon>
        <taxon>Lithocarpus</taxon>
    </lineage>
</organism>
<dbReference type="EMBL" id="JAZDWU010000007">
    <property type="protein sequence ID" value="KAK9997119.1"/>
    <property type="molecule type" value="Genomic_DNA"/>
</dbReference>